<evidence type="ECO:0000259" key="1">
    <source>
        <dbReference type="Pfam" id="PF05685"/>
    </source>
</evidence>
<keyword evidence="2" id="KW-0378">Hydrolase</keyword>
<comment type="caution">
    <text evidence="2">The sequence shown here is derived from an EMBL/GenBank/DDBJ whole genome shotgun (WGS) entry which is preliminary data.</text>
</comment>
<dbReference type="RefSeq" id="WP_377911760.1">
    <property type="nucleotide sequence ID" value="NZ_JBHSKS010000001.1"/>
</dbReference>
<dbReference type="InterPro" id="IPR011335">
    <property type="entry name" value="Restrct_endonuc-II-like"/>
</dbReference>
<accession>A0ABW0BRV1</accession>
<dbReference type="InterPro" id="IPR008538">
    <property type="entry name" value="Uma2"/>
</dbReference>
<dbReference type="SUPFAM" id="SSF52980">
    <property type="entry name" value="Restriction endonuclease-like"/>
    <property type="match status" value="1"/>
</dbReference>
<dbReference type="Pfam" id="PF05685">
    <property type="entry name" value="Uma2"/>
    <property type="match status" value="1"/>
</dbReference>
<sequence length="200" mass="22618">MENDKLHTVNEPDIEHGRYSYADYLTWQMDEMVELIRGKVYKWAAAAPSMSHQKVSLRLGSAFLIFLKGKPCQVFQAPFDVRLPVKSKKNKDIDTVVQPDLCVICDESKLDEAGCIGAPDLVVEILSPGNNRKELKVKYEIYEESGVKEYWVIHPSEQTLLIYTLVDGKYQSSGLYVAGDEVQSSCIDGFSLNLEDIFET</sequence>
<evidence type="ECO:0000313" key="2">
    <source>
        <dbReference type="EMBL" id="MFC5190568.1"/>
    </source>
</evidence>
<protein>
    <submittedName>
        <fullName evidence="2">Uma2 family endonuclease</fullName>
    </submittedName>
</protein>
<dbReference type="PANTHER" id="PTHR36558:SF1">
    <property type="entry name" value="RESTRICTION ENDONUCLEASE DOMAIN-CONTAINING PROTEIN-RELATED"/>
    <property type="match status" value="1"/>
</dbReference>
<evidence type="ECO:0000313" key="3">
    <source>
        <dbReference type="Proteomes" id="UP001596163"/>
    </source>
</evidence>
<keyword evidence="2" id="KW-0255">Endonuclease</keyword>
<feature type="domain" description="Putative restriction endonuclease" evidence="1">
    <location>
        <begin position="22"/>
        <end position="195"/>
    </location>
</feature>
<dbReference type="PANTHER" id="PTHR36558">
    <property type="entry name" value="GLR1098 PROTEIN"/>
    <property type="match status" value="1"/>
</dbReference>
<dbReference type="Gene3D" id="3.90.1570.10">
    <property type="entry name" value="tt1808, chain A"/>
    <property type="match status" value="1"/>
</dbReference>
<dbReference type="InterPro" id="IPR012296">
    <property type="entry name" value="Nuclease_put_TT1808"/>
</dbReference>
<keyword evidence="2" id="KW-0540">Nuclease</keyword>
<proteinExistence type="predicted"/>
<keyword evidence="3" id="KW-1185">Reference proteome</keyword>
<dbReference type="CDD" id="cd06260">
    <property type="entry name" value="DUF820-like"/>
    <property type="match status" value="1"/>
</dbReference>
<reference evidence="3" key="1">
    <citation type="journal article" date="2019" name="Int. J. Syst. Evol. Microbiol.">
        <title>The Global Catalogue of Microorganisms (GCM) 10K type strain sequencing project: providing services to taxonomists for standard genome sequencing and annotation.</title>
        <authorList>
            <consortium name="The Broad Institute Genomics Platform"/>
            <consortium name="The Broad Institute Genome Sequencing Center for Infectious Disease"/>
            <person name="Wu L."/>
            <person name="Ma J."/>
        </authorList>
    </citation>
    <scope>NUCLEOTIDE SEQUENCE [LARGE SCALE GENOMIC DNA]</scope>
    <source>
        <strain evidence="3">CGMCC 1.7030</strain>
    </source>
</reference>
<dbReference type="Proteomes" id="UP001596163">
    <property type="component" value="Unassembled WGS sequence"/>
</dbReference>
<dbReference type="EMBL" id="JBHSKS010000001">
    <property type="protein sequence ID" value="MFC5190568.1"/>
    <property type="molecule type" value="Genomic_DNA"/>
</dbReference>
<dbReference type="GO" id="GO:0004519">
    <property type="term" value="F:endonuclease activity"/>
    <property type="evidence" value="ECO:0007669"/>
    <property type="project" value="UniProtKB-KW"/>
</dbReference>
<name>A0ABW0BRV1_9BACT</name>
<organism evidence="2 3">
    <name type="scientific">Algoriphagus aquatilis</name>
    <dbReference type="NCBI Taxonomy" id="490186"/>
    <lineage>
        <taxon>Bacteria</taxon>
        <taxon>Pseudomonadati</taxon>
        <taxon>Bacteroidota</taxon>
        <taxon>Cytophagia</taxon>
        <taxon>Cytophagales</taxon>
        <taxon>Cyclobacteriaceae</taxon>
        <taxon>Algoriphagus</taxon>
    </lineage>
</organism>
<gene>
    <name evidence="2" type="ORF">ACFPIK_02225</name>
</gene>